<name>A0A1Q9CJF2_SYMMI</name>
<dbReference type="GO" id="GO:0004500">
    <property type="term" value="F:dopamine beta-monooxygenase activity"/>
    <property type="evidence" value="ECO:0007669"/>
    <property type="project" value="InterPro"/>
</dbReference>
<dbReference type="InterPro" id="IPR045266">
    <property type="entry name" value="DOH_DOMON"/>
</dbReference>
<keyword evidence="1" id="KW-0503">Monooxygenase</keyword>
<dbReference type="OrthoDB" id="19261at2759"/>
<gene>
    <name evidence="1" type="primary">moxd2</name>
    <name evidence="1" type="ORF">AK812_SmicGene36222</name>
</gene>
<sequence>MGSMRCGSFLALLALAGASNISCLDSFRSVTPLSIQEKHCLLPQLDALVDSPQRFYFEKIGVVVGYEILSKLGEIEFTFAVPTTGWFGFGISEVGSMIGADMVILEDGPNGFEVTDSYSHGFERPVADKLQNWQAQSITHVSLGETCLGQTVVTKAVLRRMMKTCDAEDEDLGPQWIQNYFVAAYGDGRMNYHGQVRETTSHYMYLPEPILHEEALEAVEVDILGPSIRVPQGQTNYCYIKVVIPCDIKVHAWAVLNIRNLHHMHLGPLEPELDFPEQYQCSSYSPGQVSLSWGLGDAKEVLPNSLFIDMKAGTYVLEAHFENPVKDAFDIQTGFRLWAASSDVSADKAVGITSIKGVWTDVLPANHIVQKSFVLTQACTDTLPAHGVTVIGALAHMHYAGKSLKAYRTRRGRTEMLFEQRGFDFNRQAVIYNSFKLMPGDVISWTCTWDLRNLGDKVYGLSSEDEMCQIFLAANPPLPFARATLGILSQGDEYGVCGTRACFDVEECSTLAPHSNEFHKIELQPLTAEEGPQRELCELLVEAEAAPPVNNWIVPQSMIVHLGIISVTYKVVTLLYSRRLEGRVNVLKRSLNFMFSLLGIIVGTLIACHPEWFLSEAEKVYSVDEAIGSSFWSLSACADWVGIAYVFELIVRGSNECLRWDMAVHHSATIAIIGMLRNAFAYEYAPQFYASIAACLLLHVVTDVPVLFIFALRGVSDKTCFKRSLFAAAWIKLAMHTAINICSFLLFVSGANTFRLATVSFASWLKTGYNKGRPLATDAMRRFDWAAVLHVGIPVLLSILFLTQLWTTWVLLRMSRHTVAESAENRAGTVKAHQPSLSL</sequence>
<dbReference type="Pfam" id="PF03351">
    <property type="entry name" value="DOMON"/>
    <property type="match status" value="1"/>
</dbReference>
<dbReference type="CDD" id="cd09631">
    <property type="entry name" value="DOMON_DOH"/>
    <property type="match status" value="1"/>
</dbReference>
<dbReference type="Pfam" id="PF03712">
    <property type="entry name" value="Cu2_monoox_C"/>
    <property type="match status" value="1"/>
</dbReference>
<evidence type="ECO:0000313" key="2">
    <source>
        <dbReference type="Proteomes" id="UP000186817"/>
    </source>
</evidence>
<dbReference type="AlphaFoldDB" id="A0A1Q9CJF2"/>
<evidence type="ECO:0000313" key="1">
    <source>
        <dbReference type="EMBL" id="OLP83068.1"/>
    </source>
</evidence>
<dbReference type="Proteomes" id="UP000186817">
    <property type="component" value="Unassembled WGS sequence"/>
</dbReference>
<dbReference type="InterPro" id="IPR024548">
    <property type="entry name" value="Cu2_monoox_C"/>
</dbReference>
<comment type="caution">
    <text evidence="1">The sequence shown here is derived from an EMBL/GenBank/DDBJ whole genome shotgun (WGS) entry which is preliminary data.</text>
</comment>
<proteinExistence type="predicted"/>
<dbReference type="PANTHER" id="PTHR10157:SF23">
    <property type="entry name" value="MOXD1 HOMOLOG 1"/>
    <property type="match status" value="1"/>
</dbReference>
<organism evidence="1 2">
    <name type="scientific">Symbiodinium microadriaticum</name>
    <name type="common">Dinoflagellate</name>
    <name type="synonym">Zooxanthella microadriatica</name>
    <dbReference type="NCBI Taxonomy" id="2951"/>
    <lineage>
        <taxon>Eukaryota</taxon>
        <taxon>Sar</taxon>
        <taxon>Alveolata</taxon>
        <taxon>Dinophyceae</taxon>
        <taxon>Suessiales</taxon>
        <taxon>Symbiodiniaceae</taxon>
        <taxon>Symbiodinium</taxon>
    </lineage>
</organism>
<dbReference type="InterPro" id="IPR005018">
    <property type="entry name" value="DOMON_domain"/>
</dbReference>
<accession>A0A1Q9CJF2</accession>
<dbReference type="PROSITE" id="PS50836">
    <property type="entry name" value="DOMON"/>
    <property type="match status" value="1"/>
</dbReference>
<protein>
    <submittedName>
        <fullName evidence="1">DBH-like monooxygenase protein 2-like</fullName>
    </submittedName>
</protein>
<dbReference type="InterPro" id="IPR014784">
    <property type="entry name" value="Cu2_ascorb_mOase-like_C"/>
</dbReference>
<reference evidence="1 2" key="1">
    <citation type="submission" date="2016-02" db="EMBL/GenBank/DDBJ databases">
        <title>Genome analysis of coral dinoflagellate symbionts highlights evolutionary adaptations to a symbiotic lifestyle.</title>
        <authorList>
            <person name="Aranda M."/>
            <person name="Li Y."/>
            <person name="Liew Y.J."/>
            <person name="Baumgarten S."/>
            <person name="Simakov O."/>
            <person name="Wilson M."/>
            <person name="Piel J."/>
            <person name="Ashoor H."/>
            <person name="Bougouffa S."/>
            <person name="Bajic V.B."/>
            <person name="Ryu T."/>
            <person name="Ravasi T."/>
            <person name="Bayer T."/>
            <person name="Micklem G."/>
            <person name="Kim H."/>
            <person name="Bhak J."/>
            <person name="Lajeunesse T.C."/>
            <person name="Voolstra C.R."/>
        </authorList>
    </citation>
    <scope>NUCLEOTIDE SEQUENCE [LARGE SCALE GENOMIC DNA]</scope>
    <source>
        <strain evidence="1 2">CCMP2467</strain>
    </source>
</reference>
<dbReference type="PANTHER" id="PTHR10157">
    <property type="entry name" value="DOPAMINE BETA HYDROXYLASE RELATED"/>
    <property type="match status" value="1"/>
</dbReference>
<dbReference type="InterPro" id="IPR000945">
    <property type="entry name" value="DBH-like"/>
</dbReference>
<dbReference type="SUPFAM" id="SSF49742">
    <property type="entry name" value="PHM/PNGase F"/>
    <property type="match status" value="2"/>
</dbReference>
<dbReference type="EMBL" id="LSRX01001145">
    <property type="protein sequence ID" value="OLP83068.1"/>
    <property type="molecule type" value="Genomic_DNA"/>
</dbReference>
<dbReference type="InterPro" id="IPR008977">
    <property type="entry name" value="PHM/PNGase_F_dom_sf"/>
</dbReference>
<keyword evidence="2" id="KW-1185">Reference proteome</keyword>
<keyword evidence="1" id="KW-0560">Oxidoreductase</keyword>
<dbReference type="Gene3D" id="2.60.120.230">
    <property type="match status" value="1"/>
</dbReference>